<dbReference type="CDD" id="cd00567">
    <property type="entry name" value="ACAD"/>
    <property type="match status" value="1"/>
</dbReference>
<dbReference type="InterPro" id="IPR037069">
    <property type="entry name" value="AcylCoA_DH/ox_N_sf"/>
</dbReference>
<reference evidence="9" key="1">
    <citation type="submission" date="2023-07" db="EMBL/GenBank/DDBJ databases">
        <title>30 novel species of actinomycetes from the DSMZ collection.</title>
        <authorList>
            <person name="Nouioui I."/>
        </authorList>
    </citation>
    <scope>NUCLEOTIDE SEQUENCE [LARGE SCALE GENOMIC DNA]</scope>
    <source>
        <strain evidence="9">DSM 41981</strain>
    </source>
</reference>
<dbReference type="EMBL" id="JAVRES010000019">
    <property type="protein sequence ID" value="MDT0438634.1"/>
    <property type="molecule type" value="Genomic_DNA"/>
</dbReference>
<evidence type="ECO:0000259" key="6">
    <source>
        <dbReference type="Pfam" id="PF00441"/>
    </source>
</evidence>
<accession>A0ABD5EWA5</accession>
<organism evidence="8 9">
    <name type="scientific">Streptomyces doudnae</name>
    <dbReference type="NCBI Taxonomy" id="3075536"/>
    <lineage>
        <taxon>Bacteria</taxon>
        <taxon>Bacillati</taxon>
        <taxon>Actinomycetota</taxon>
        <taxon>Actinomycetes</taxon>
        <taxon>Kitasatosporales</taxon>
        <taxon>Streptomycetaceae</taxon>
        <taxon>Streptomyces</taxon>
    </lineage>
</organism>
<dbReference type="AlphaFoldDB" id="A0ABD5EWA5"/>
<comment type="cofactor">
    <cofactor evidence="1">
        <name>FAD</name>
        <dbReference type="ChEBI" id="CHEBI:57692"/>
    </cofactor>
</comment>
<proteinExistence type="inferred from homology"/>
<keyword evidence="9" id="KW-1185">Reference proteome</keyword>
<evidence type="ECO:0000256" key="5">
    <source>
        <dbReference type="ARBA" id="ARBA00023002"/>
    </source>
</evidence>
<dbReference type="RefSeq" id="WP_093836140.1">
    <property type="nucleotide sequence ID" value="NZ_JAVRES010000019.1"/>
</dbReference>
<protein>
    <submittedName>
        <fullName evidence="8">Acyl-CoA dehydrogenase family protein</fullName>
        <ecNumber evidence="8">1.-.-.-</ecNumber>
    </submittedName>
</protein>
<dbReference type="SUPFAM" id="SSF47203">
    <property type="entry name" value="Acyl-CoA dehydrogenase C-terminal domain-like"/>
    <property type="match status" value="1"/>
</dbReference>
<evidence type="ECO:0000256" key="1">
    <source>
        <dbReference type="ARBA" id="ARBA00001974"/>
    </source>
</evidence>
<feature type="domain" description="Acyl-CoA dehydrogenase/oxidase C-terminal" evidence="6">
    <location>
        <begin position="232"/>
        <end position="371"/>
    </location>
</feature>
<keyword evidence="5 8" id="KW-0560">Oxidoreductase</keyword>
<feature type="domain" description="Acyl-CoA dehydrogenase/oxidase N-terminal" evidence="7">
    <location>
        <begin position="7"/>
        <end position="119"/>
    </location>
</feature>
<dbReference type="SUPFAM" id="SSF56645">
    <property type="entry name" value="Acyl-CoA dehydrogenase NM domain-like"/>
    <property type="match status" value="1"/>
</dbReference>
<dbReference type="PANTHER" id="PTHR43884:SF20">
    <property type="entry name" value="ACYL-COA DEHYDROGENASE FADE28"/>
    <property type="match status" value="1"/>
</dbReference>
<dbReference type="Proteomes" id="UP001183535">
    <property type="component" value="Unassembled WGS sequence"/>
</dbReference>
<evidence type="ECO:0000313" key="8">
    <source>
        <dbReference type="EMBL" id="MDT0438634.1"/>
    </source>
</evidence>
<evidence type="ECO:0000256" key="2">
    <source>
        <dbReference type="ARBA" id="ARBA00009347"/>
    </source>
</evidence>
<evidence type="ECO:0000313" key="9">
    <source>
        <dbReference type="Proteomes" id="UP001183535"/>
    </source>
</evidence>
<comment type="similarity">
    <text evidence="2">Belongs to the acyl-CoA dehydrogenase family.</text>
</comment>
<keyword evidence="4" id="KW-0274">FAD</keyword>
<dbReference type="InterPro" id="IPR036250">
    <property type="entry name" value="AcylCo_DH-like_C"/>
</dbReference>
<dbReference type="InterPro" id="IPR009100">
    <property type="entry name" value="AcylCoA_DH/oxidase_NM_dom_sf"/>
</dbReference>
<name>A0ABD5EWA5_9ACTN</name>
<dbReference type="Pfam" id="PF02771">
    <property type="entry name" value="Acyl-CoA_dh_N"/>
    <property type="match status" value="1"/>
</dbReference>
<dbReference type="InterPro" id="IPR013786">
    <property type="entry name" value="AcylCoA_DH/ox_N"/>
</dbReference>
<evidence type="ECO:0000256" key="4">
    <source>
        <dbReference type="ARBA" id="ARBA00022827"/>
    </source>
</evidence>
<keyword evidence="3" id="KW-0285">Flavoprotein</keyword>
<dbReference type="InterPro" id="IPR009075">
    <property type="entry name" value="AcylCo_DH/oxidase_C"/>
</dbReference>
<evidence type="ECO:0000259" key="7">
    <source>
        <dbReference type="Pfam" id="PF02771"/>
    </source>
</evidence>
<dbReference type="Gene3D" id="2.40.110.10">
    <property type="entry name" value="Butyryl-CoA Dehydrogenase, subunit A, domain 2"/>
    <property type="match status" value="1"/>
</dbReference>
<evidence type="ECO:0000256" key="3">
    <source>
        <dbReference type="ARBA" id="ARBA00022630"/>
    </source>
</evidence>
<sequence>MMLTPHEEQLSFRTEVRRYLSRSWPIEISRRSLEDGFPFDREAWAGLCRMGAAGILVPERYGGAGAGVTEAAFVSEELGRLVVAAPYLSSAVTAAVLLTGLAEGGDEFARDRLPSVAEGTTIATVAWLDNTGLWNPDGISVEARTTDTAWTLDGEVRFVTDLGTADLVLVVAGTPDGLAVFALSTEGTGAGRLPLVCLDPTQPVGRLRLSGAPAIRLAPGLPRDEVLRLLNRTAAVSAACLCAMQLGGAEQCLDMTVEYALQRTQFGRRIGSFQAVKHRCADMLARAESARSVTHHLVSALESDAPDLEVAVSLAKSFCADAFNACASDALQIHGGIGFTWEHDIHLYLRRARATAHLHGDATHHRGQLAALIASRQN</sequence>
<dbReference type="PANTHER" id="PTHR43884">
    <property type="entry name" value="ACYL-COA DEHYDROGENASE"/>
    <property type="match status" value="1"/>
</dbReference>
<dbReference type="Pfam" id="PF00441">
    <property type="entry name" value="Acyl-CoA_dh_1"/>
    <property type="match status" value="1"/>
</dbReference>
<dbReference type="Gene3D" id="1.20.140.10">
    <property type="entry name" value="Butyryl-CoA Dehydrogenase, subunit A, domain 3"/>
    <property type="match status" value="1"/>
</dbReference>
<gene>
    <name evidence="8" type="ORF">RM877_28535</name>
</gene>
<dbReference type="EC" id="1.-.-.-" evidence="8"/>
<dbReference type="GO" id="GO:0016491">
    <property type="term" value="F:oxidoreductase activity"/>
    <property type="evidence" value="ECO:0007669"/>
    <property type="project" value="UniProtKB-KW"/>
</dbReference>
<comment type="caution">
    <text evidence="8">The sequence shown here is derived from an EMBL/GenBank/DDBJ whole genome shotgun (WGS) entry which is preliminary data.</text>
</comment>
<dbReference type="InterPro" id="IPR046373">
    <property type="entry name" value="Acyl-CoA_Oxase/DH_mid-dom_sf"/>
</dbReference>
<dbReference type="Gene3D" id="1.10.540.10">
    <property type="entry name" value="Acyl-CoA dehydrogenase/oxidase, N-terminal domain"/>
    <property type="match status" value="1"/>
</dbReference>